<evidence type="ECO:0000313" key="4">
    <source>
        <dbReference type="Proteomes" id="UP001159363"/>
    </source>
</evidence>
<sequence length="643" mass="70619">MKGRGKREIPEKTRRPTASSGTNPTCGNPERPARGSNPDRLGFYANIIGVASDANIGWHGNHCTGPSGSCTQYLTDGMAITALDRVGLLTVPAAACICVSDNRVPVRYAAVENNVSLNEFAHVIRNLGVEYVFTVQRSWLTAMMNPTARRGNTFKDITVTKCKGEVNRQHPEKTHRQAVTSGKFPSLRDADRFALRQQDVGPIVPIDPELSDAVCKTRSHSSAAIAMPSGTGEIRRHAAASFCESPQPSWFTFRLTYTHSFALSRGDWGKGSDKALQHVTLWLLNGFITTRAQKQNRNTSSGDIALRSDLKSTQKTVSLFDFRAGLEIEMKFISIRDQQPSSTNVDESEIRNHEISLVQHFYIGTKIKLDAGSEVGSFDLGSGKMLVQPGITIRKLRRHEATLKSAKLGQLTEALQESSGVGGTSGGWFTEYGGTVSYPASSTLARQENGSSTRRNSDFRLHHTCEIISSRSSTLLTLQANSQAKFCTTLLPSQECILLSSSFFVQDKMNRSDADVRNHSDHNYSSPQQLHLRSSLHPTTVEHLAWSSSTSAELQTLRKGGATMVYWLGYLFPIKANRVRFRAGSLPDFRIKANQSPPSWIFGIFAGIVPGCSAGFFLGISRFARHYIPALLHSHPPSPFSAL</sequence>
<dbReference type="Proteomes" id="UP001159363">
    <property type="component" value="Chromosome 11"/>
</dbReference>
<reference evidence="3 4" key="1">
    <citation type="submission" date="2023-02" db="EMBL/GenBank/DDBJ databases">
        <title>LHISI_Scaffold_Assembly.</title>
        <authorList>
            <person name="Stuart O.P."/>
            <person name="Cleave R."/>
            <person name="Magrath M.J.L."/>
            <person name="Mikheyev A.S."/>
        </authorList>
    </citation>
    <scope>NUCLEOTIDE SEQUENCE [LARGE SCALE GENOMIC DNA]</scope>
    <source>
        <strain evidence="3">Daus_M_001</strain>
        <tissue evidence="3">Leg muscle</tissue>
    </source>
</reference>
<accession>A0ABQ9GEL7</accession>
<keyword evidence="2" id="KW-1133">Transmembrane helix</keyword>
<name>A0ABQ9GEL7_9NEOP</name>
<keyword evidence="4" id="KW-1185">Reference proteome</keyword>
<organism evidence="3 4">
    <name type="scientific">Dryococelus australis</name>
    <dbReference type="NCBI Taxonomy" id="614101"/>
    <lineage>
        <taxon>Eukaryota</taxon>
        <taxon>Metazoa</taxon>
        <taxon>Ecdysozoa</taxon>
        <taxon>Arthropoda</taxon>
        <taxon>Hexapoda</taxon>
        <taxon>Insecta</taxon>
        <taxon>Pterygota</taxon>
        <taxon>Neoptera</taxon>
        <taxon>Polyneoptera</taxon>
        <taxon>Phasmatodea</taxon>
        <taxon>Verophasmatodea</taxon>
        <taxon>Anareolatae</taxon>
        <taxon>Phasmatidae</taxon>
        <taxon>Eurycanthinae</taxon>
        <taxon>Dryococelus</taxon>
    </lineage>
</organism>
<feature type="transmembrane region" description="Helical" evidence="2">
    <location>
        <begin position="600"/>
        <end position="620"/>
    </location>
</feature>
<comment type="caution">
    <text evidence="3">The sequence shown here is derived from an EMBL/GenBank/DDBJ whole genome shotgun (WGS) entry which is preliminary data.</text>
</comment>
<dbReference type="EMBL" id="JARBHB010000012">
    <property type="protein sequence ID" value="KAJ8870832.1"/>
    <property type="molecule type" value="Genomic_DNA"/>
</dbReference>
<proteinExistence type="predicted"/>
<feature type="compositionally biased region" description="Polar residues" evidence="1">
    <location>
        <begin position="16"/>
        <end position="26"/>
    </location>
</feature>
<keyword evidence="2" id="KW-0472">Membrane</keyword>
<evidence type="ECO:0000256" key="1">
    <source>
        <dbReference type="SAM" id="MobiDB-lite"/>
    </source>
</evidence>
<keyword evidence="2" id="KW-0812">Transmembrane</keyword>
<feature type="region of interest" description="Disordered" evidence="1">
    <location>
        <begin position="1"/>
        <end position="37"/>
    </location>
</feature>
<evidence type="ECO:0000313" key="3">
    <source>
        <dbReference type="EMBL" id="KAJ8870832.1"/>
    </source>
</evidence>
<feature type="compositionally biased region" description="Basic and acidic residues" evidence="1">
    <location>
        <begin position="1"/>
        <end position="14"/>
    </location>
</feature>
<evidence type="ECO:0000256" key="2">
    <source>
        <dbReference type="SAM" id="Phobius"/>
    </source>
</evidence>
<gene>
    <name evidence="3" type="ORF">PR048_027131</name>
</gene>
<protein>
    <submittedName>
        <fullName evidence="3">Uncharacterized protein</fullName>
    </submittedName>
</protein>